<gene>
    <name evidence="1" type="ORF">HDF16_002912</name>
</gene>
<reference evidence="1 2" key="1">
    <citation type="submission" date="2020-08" db="EMBL/GenBank/DDBJ databases">
        <title>Genomic Encyclopedia of Type Strains, Phase IV (KMG-V): Genome sequencing to study the core and pangenomes of soil and plant-associated prokaryotes.</title>
        <authorList>
            <person name="Whitman W."/>
        </authorList>
    </citation>
    <scope>NUCLEOTIDE SEQUENCE [LARGE SCALE GENOMIC DNA]</scope>
    <source>
        <strain evidence="1 2">M8UP14</strain>
    </source>
</reference>
<accession>A0A7W7ZED3</accession>
<sequence length="54" mass="5983">MEKILRENEALGGLARITFQMTNVALEHKQMLKSIEMLGTKVAPMVRKALGVSV</sequence>
<proteinExistence type="predicted"/>
<dbReference type="Proteomes" id="UP000540989">
    <property type="component" value="Unassembled WGS sequence"/>
</dbReference>
<dbReference type="AlphaFoldDB" id="A0A7W7ZED3"/>
<dbReference type="EMBL" id="JACHIP010000004">
    <property type="protein sequence ID" value="MBB5058198.1"/>
    <property type="molecule type" value="Genomic_DNA"/>
</dbReference>
<evidence type="ECO:0000313" key="1">
    <source>
        <dbReference type="EMBL" id="MBB5058198.1"/>
    </source>
</evidence>
<protein>
    <submittedName>
        <fullName evidence="1">Uncharacterized protein</fullName>
    </submittedName>
</protein>
<name>A0A7W7ZED3_9BACT</name>
<dbReference type="RefSeq" id="WP_246409104.1">
    <property type="nucleotide sequence ID" value="NZ_JACHIP010000004.1"/>
</dbReference>
<comment type="caution">
    <text evidence="1">The sequence shown here is derived from an EMBL/GenBank/DDBJ whole genome shotgun (WGS) entry which is preliminary data.</text>
</comment>
<evidence type="ECO:0000313" key="2">
    <source>
        <dbReference type="Proteomes" id="UP000540989"/>
    </source>
</evidence>
<keyword evidence="2" id="KW-1185">Reference proteome</keyword>
<organism evidence="1 2">
    <name type="scientific">Granulicella aggregans</name>
    <dbReference type="NCBI Taxonomy" id="474949"/>
    <lineage>
        <taxon>Bacteria</taxon>
        <taxon>Pseudomonadati</taxon>
        <taxon>Acidobacteriota</taxon>
        <taxon>Terriglobia</taxon>
        <taxon>Terriglobales</taxon>
        <taxon>Acidobacteriaceae</taxon>
        <taxon>Granulicella</taxon>
    </lineage>
</organism>